<protein>
    <submittedName>
        <fullName evidence="1">Uroporphyrinogen-III synthase</fullName>
        <ecNumber evidence="1">4.2.1.75</ecNumber>
    </submittedName>
</protein>
<evidence type="ECO:0000313" key="2">
    <source>
        <dbReference type="Proteomes" id="UP001150581"/>
    </source>
</evidence>
<proteinExistence type="predicted"/>
<organism evidence="1 2">
    <name type="scientific">Kickxella alabastrina</name>
    <dbReference type="NCBI Taxonomy" id="61397"/>
    <lineage>
        <taxon>Eukaryota</taxon>
        <taxon>Fungi</taxon>
        <taxon>Fungi incertae sedis</taxon>
        <taxon>Zoopagomycota</taxon>
        <taxon>Kickxellomycotina</taxon>
        <taxon>Kickxellomycetes</taxon>
        <taxon>Kickxellales</taxon>
        <taxon>Kickxellaceae</taxon>
        <taxon>Kickxella</taxon>
    </lineage>
</organism>
<keyword evidence="1" id="KW-0456">Lyase</keyword>
<reference evidence="1" key="1">
    <citation type="submission" date="2022-07" db="EMBL/GenBank/DDBJ databases">
        <title>Phylogenomic reconstructions and comparative analyses of Kickxellomycotina fungi.</title>
        <authorList>
            <person name="Reynolds N.K."/>
            <person name="Stajich J.E."/>
            <person name="Barry K."/>
            <person name="Grigoriev I.V."/>
            <person name="Crous P."/>
            <person name="Smith M.E."/>
        </authorList>
    </citation>
    <scope>NUCLEOTIDE SEQUENCE</scope>
    <source>
        <strain evidence="1">Benny 63K</strain>
    </source>
</reference>
<sequence>MDSETTISSVILFRDGNSSNAYTELLEQDHASIESVVVLEHQDLITTETISDLVGPDQQFAAILFTSQNAVKALSRAANTWLAMCDIDGAACNRKQAWARFLNRPVFVVGHATGSTCRDLLYGSAQLGDDHSVTADIRGQDAGRATVMLPEIIDFCAHHYEQTGTKPRLVFFCGDQRRDTLPDGIRQSGQASELVEVVSYTTVGRPYDQTRQDLSDALGRISALRKTAYGDGNNAAILVWMVLFSPSGVRVVNPVLNAMISEAVLQPPAMGCRKKRGTHYRLVAIGETTMSELVMQGISEQNIVMAKEPSAQGIRNAICGVFAALGTKQK</sequence>
<comment type="caution">
    <text evidence="1">The sequence shown here is derived from an EMBL/GenBank/DDBJ whole genome shotgun (WGS) entry which is preliminary data.</text>
</comment>
<evidence type="ECO:0000313" key="1">
    <source>
        <dbReference type="EMBL" id="KAJ1901899.1"/>
    </source>
</evidence>
<dbReference type="EMBL" id="JANBPG010000011">
    <property type="protein sequence ID" value="KAJ1901899.1"/>
    <property type="molecule type" value="Genomic_DNA"/>
</dbReference>
<gene>
    <name evidence="1" type="primary">HEM4</name>
    <name evidence="1" type="ORF">LPJ66_000408</name>
</gene>
<dbReference type="EC" id="4.2.1.75" evidence="1"/>
<keyword evidence="2" id="KW-1185">Reference proteome</keyword>
<name>A0ACC1IW40_9FUNG</name>
<accession>A0ACC1IW40</accession>
<dbReference type="Proteomes" id="UP001150581">
    <property type="component" value="Unassembled WGS sequence"/>
</dbReference>